<dbReference type="RefSeq" id="WP_013798904.1">
    <property type="nucleotide sequence ID" value="NC_015562.1"/>
</dbReference>
<dbReference type="HOGENOM" id="CLU_130257_3_2_2"/>
<dbReference type="GeneID" id="10643593"/>
<evidence type="ECO:0000256" key="3">
    <source>
        <dbReference type="ARBA" id="ARBA00048696"/>
    </source>
</evidence>
<name>F6BCU0_METIK</name>
<dbReference type="AlphaFoldDB" id="F6BCU0"/>
<dbReference type="InterPro" id="IPR002934">
    <property type="entry name" value="Polymerase_NTP_transf_dom"/>
</dbReference>
<dbReference type="EMBL" id="CP002737">
    <property type="protein sequence ID" value="AEF96301.1"/>
    <property type="molecule type" value="Genomic_DNA"/>
</dbReference>
<evidence type="ECO:0000313" key="6">
    <source>
        <dbReference type="Proteomes" id="UP000009227"/>
    </source>
</evidence>
<dbReference type="SUPFAM" id="SSF81301">
    <property type="entry name" value="Nucleotidyltransferase"/>
    <property type="match status" value="1"/>
</dbReference>
<dbReference type="PANTHER" id="PTHR33933">
    <property type="entry name" value="NUCLEOTIDYLTRANSFERASE"/>
    <property type="match status" value="1"/>
</dbReference>
<accession>F6BCU0</accession>
<evidence type="ECO:0000259" key="4">
    <source>
        <dbReference type="Pfam" id="PF01909"/>
    </source>
</evidence>
<dbReference type="STRING" id="880724.Metig_0754"/>
<feature type="domain" description="Polymerase nucleotidyl transferase" evidence="4">
    <location>
        <begin position="7"/>
        <end position="97"/>
    </location>
</feature>
<protein>
    <recommendedName>
        <fullName evidence="1">protein adenylyltransferase</fullName>
        <ecNumber evidence="1">2.7.7.108</ecNumber>
    </recommendedName>
</protein>
<evidence type="ECO:0000256" key="1">
    <source>
        <dbReference type="ARBA" id="ARBA00034531"/>
    </source>
</evidence>
<dbReference type="Proteomes" id="UP000009227">
    <property type="component" value="Chromosome"/>
</dbReference>
<dbReference type="InterPro" id="IPR043519">
    <property type="entry name" value="NT_sf"/>
</dbReference>
<comment type="catalytic activity">
    <reaction evidence="3">
        <text>L-tyrosyl-[protein] + ATP = O-(5'-adenylyl)-L-tyrosyl-[protein] + diphosphate</text>
        <dbReference type="Rhea" id="RHEA:54288"/>
        <dbReference type="Rhea" id="RHEA-COMP:10136"/>
        <dbReference type="Rhea" id="RHEA-COMP:13846"/>
        <dbReference type="ChEBI" id="CHEBI:30616"/>
        <dbReference type="ChEBI" id="CHEBI:33019"/>
        <dbReference type="ChEBI" id="CHEBI:46858"/>
        <dbReference type="ChEBI" id="CHEBI:83624"/>
        <dbReference type="EC" id="2.7.7.108"/>
    </reaction>
</comment>
<dbReference type="EC" id="2.7.7.108" evidence="1"/>
<dbReference type="InterPro" id="IPR052548">
    <property type="entry name" value="Type_VII_TA_antitoxin"/>
</dbReference>
<organism evidence="6">
    <name type="scientific">Methanotorris igneus (strain DSM 5666 / JCM 11834 / Kol 5)</name>
    <dbReference type="NCBI Taxonomy" id="880724"/>
    <lineage>
        <taxon>Archaea</taxon>
        <taxon>Methanobacteriati</taxon>
        <taxon>Methanobacteriota</taxon>
        <taxon>Methanomada group</taxon>
        <taxon>Methanococci</taxon>
        <taxon>Methanococcales</taxon>
        <taxon>Methanocaldococcaceae</taxon>
        <taxon>Methanotorris</taxon>
    </lineage>
</organism>
<evidence type="ECO:0000256" key="2">
    <source>
        <dbReference type="ARBA" id="ARBA00047518"/>
    </source>
</evidence>
<proteinExistence type="predicted"/>
<comment type="catalytic activity">
    <reaction evidence="2">
        <text>O-(5'-adenylyl)-L-tyrosyl-[protein] + ATP = O-[5'-(adenylyl-(5'-&gt;3')-adenylyl)]-L-tyrosyl-[protein] + diphosphate</text>
        <dbReference type="Rhea" id="RHEA:66528"/>
        <dbReference type="Rhea" id="RHEA-COMP:13846"/>
        <dbReference type="Rhea" id="RHEA-COMP:17046"/>
        <dbReference type="ChEBI" id="CHEBI:30616"/>
        <dbReference type="ChEBI" id="CHEBI:33019"/>
        <dbReference type="ChEBI" id="CHEBI:83624"/>
        <dbReference type="ChEBI" id="CHEBI:167160"/>
    </reaction>
</comment>
<gene>
    <name evidence="5" type="ordered locus">Metig_0754</name>
</gene>
<dbReference type="GO" id="GO:0070733">
    <property type="term" value="F:AMPylase activity"/>
    <property type="evidence" value="ECO:0007669"/>
    <property type="project" value="UniProtKB-EC"/>
</dbReference>
<dbReference type="Gene3D" id="3.30.460.10">
    <property type="entry name" value="Beta Polymerase, domain 2"/>
    <property type="match status" value="1"/>
</dbReference>
<dbReference type="KEGG" id="mig:Metig_0754"/>
<evidence type="ECO:0000313" key="5">
    <source>
        <dbReference type="EMBL" id="AEF96301.1"/>
    </source>
</evidence>
<dbReference type="OrthoDB" id="9287at2157"/>
<keyword evidence="6" id="KW-1185">Reference proteome</keyword>
<dbReference type="PANTHER" id="PTHR33933:SF3">
    <property type="entry name" value="PROTEIN ADENYLYLTRANSFERASE MJ0604-RELATED"/>
    <property type="match status" value="1"/>
</dbReference>
<reference evidence="5 6" key="1">
    <citation type="submission" date="2011-05" db="EMBL/GenBank/DDBJ databases">
        <title>Complete sequence of Methanotorris igneus Kol 5.</title>
        <authorList>
            <consortium name="US DOE Joint Genome Institute"/>
            <person name="Lucas S."/>
            <person name="Han J."/>
            <person name="Lapidus A."/>
            <person name="Cheng J.-F."/>
            <person name="Goodwin L."/>
            <person name="Pitluck S."/>
            <person name="Peters L."/>
            <person name="Mikhailova N."/>
            <person name="Chertkov O."/>
            <person name="Han C."/>
            <person name="Tapia R."/>
            <person name="Land M."/>
            <person name="Hauser L."/>
            <person name="Kyrpides N."/>
            <person name="Ivanova N."/>
            <person name="Pagani I."/>
            <person name="Sieprawska-Lupa M."/>
            <person name="Whitman W."/>
            <person name="Woyke T."/>
        </authorList>
    </citation>
    <scope>NUCLEOTIDE SEQUENCE [LARGE SCALE GENOMIC DNA]</scope>
    <source>
        <strain evidence="6">DSM 5666 / JCM 11834 / Kol 5</strain>
    </source>
</reference>
<sequence length="100" mass="11611">MNEEKAIKEFVNALKSKYKGRIKKIILFGSYARGDYTEESDIDILIVGDVDFDYVIDLCTKLLLKYGVVINAIIESEEVFNKKINWSFHRNVLEEGRALY</sequence>
<dbReference type="Pfam" id="PF01909">
    <property type="entry name" value="NTP_transf_2"/>
    <property type="match status" value="1"/>
</dbReference>
<dbReference type="CDD" id="cd05403">
    <property type="entry name" value="NT_KNTase_like"/>
    <property type="match status" value="1"/>
</dbReference>